<proteinExistence type="predicted"/>
<keyword evidence="1" id="KW-1133">Transmembrane helix</keyword>
<sequence length="135" mass="15267">MKNAGVNSLPKVEGHIVALTVNLAVLGLFNAALGFFVSYGIGLLFPDFTDEWKKEPAWIQWSDVIAEISLLVIAAFWVTYLARYVIPIVPLKPALEHYIEQYGSNFMFLYAIFIFFDDLADKMLFLFRGEPKPSA</sequence>
<reference evidence="2" key="1">
    <citation type="journal article" date="2020" name="Nature">
        <title>Giant virus diversity and host interactions through global metagenomics.</title>
        <authorList>
            <person name="Schulz F."/>
            <person name="Roux S."/>
            <person name="Paez-Espino D."/>
            <person name="Jungbluth S."/>
            <person name="Walsh D.A."/>
            <person name="Denef V.J."/>
            <person name="McMahon K.D."/>
            <person name="Konstantinidis K.T."/>
            <person name="Eloe-Fadrosh E.A."/>
            <person name="Kyrpides N.C."/>
            <person name="Woyke T."/>
        </authorList>
    </citation>
    <scope>NUCLEOTIDE SEQUENCE</scope>
    <source>
        <strain evidence="2">GVMAG-M-3300027708-51</strain>
    </source>
</reference>
<evidence type="ECO:0000313" key="2">
    <source>
        <dbReference type="EMBL" id="QHU04602.1"/>
    </source>
</evidence>
<feature type="transmembrane region" description="Helical" evidence="1">
    <location>
        <begin position="106"/>
        <end position="127"/>
    </location>
</feature>
<protein>
    <submittedName>
        <fullName evidence="2">Uncharacterized protein</fullName>
    </submittedName>
</protein>
<evidence type="ECO:0000256" key="1">
    <source>
        <dbReference type="SAM" id="Phobius"/>
    </source>
</evidence>
<feature type="transmembrane region" description="Helical" evidence="1">
    <location>
        <begin position="16"/>
        <end position="44"/>
    </location>
</feature>
<keyword evidence="1" id="KW-0812">Transmembrane</keyword>
<name>A0A6C0JG43_9ZZZZ</name>
<dbReference type="EMBL" id="MN740401">
    <property type="protein sequence ID" value="QHU04602.1"/>
    <property type="molecule type" value="Genomic_DNA"/>
</dbReference>
<dbReference type="AlphaFoldDB" id="A0A6C0JG43"/>
<accession>A0A6C0JG43</accession>
<feature type="transmembrane region" description="Helical" evidence="1">
    <location>
        <begin position="64"/>
        <end position="86"/>
    </location>
</feature>
<organism evidence="2">
    <name type="scientific">viral metagenome</name>
    <dbReference type="NCBI Taxonomy" id="1070528"/>
    <lineage>
        <taxon>unclassified sequences</taxon>
        <taxon>metagenomes</taxon>
        <taxon>organismal metagenomes</taxon>
    </lineage>
</organism>
<keyword evidence="1" id="KW-0472">Membrane</keyword>